<name>Q3ASE0_CHLCH</name>
<proteinExistence type="predicted"/>
<dbReference type="STRING" id="340177.Cag_0819"/>
<dbReference type="HOGENOM" id="CLU_2599654_0_0_10"/>
<reference evidence="1" key="1">
    <citation type="submission" date="2005-08" db="EMBL/GenBank/DDBJ databases">
        <title>Complete sequence of Chlorobium chlorochromatii CaD3.</title>
        <authorList>
            <person name="Copeland A."/>
            <person name="Lucas S."/>
            <person name="Lapidus A."/>
            <person name="Barry K."/>
            <person name="Detter J.C."/>
            <person name="Glavina T."/>
            <person name="Hammon N."/>
            <person name="Israni S."/>
            <person name="Pitluck S."/>
            <person name="Bryant D."/>
            <person name="Schmutz J."/>
            <person name="Larimer F."/>
            <person name="Land M."/>
            <person name="Kyrpides N."/>
            <person name="Ivanova N."/>
            <person name="Richardson P."/>
        </authorList>
    </citation>
    <scope>NUCLEOTIDE SEQUENCE [LARGE SCALE GENOMIC DNA]</scope>
    <source>
        <strain evidence="1">CaD3</strain>
    </source>
</reference>
<accession>Q3ASE0</accession>
<gene>
    <name evidence="1" type="ordered locus">Cag_0819</name>
</gene>
<dbReference type="EMBL" id="CP000108">
    <property type="protein sequence ID" value="ABB28085.1"/>
    <property type="molecule type" value="Genomic_DNA"/>
</dbReference>
<protein>
    <recommendedName>
        <fullName evidence="2">DUF2281 domain-containing protein</fullName>
    </recommendedName>
</protein>
<dbReference type="AlphaFoldDB" id="Q3ASE0"/>
<evidence type="ECO:0000313" key="1">
    <source>
        <dbReference type="EMBL" id="ABB28085.1"/>
    </source>
</evidence>
<dbReference type="OrthoDB" id="9182357at2"/>
<evidence type="ECO:0008006" key="2">
    <source>
        <dbReference type="Google" id="ProtNLM"/>
    </source>
</evidence>
<dbReference type="KEGG" id="cch:Cag_0819"/>
<organism evidence="1">
    <name type="scientific">Chlorobium chlorochromatii (strain CaD3)</name>
    <dbReference type="NCBI Taxonomy" id="340177"/>
    <lineage>
        <taxon>Bacteria</taxon>
        <taxon>Pseudomonadati</taxon>
        <taxon>Chlorobiota</taxon>
        <taxon>Chlorobiia</taxon>
        <taxon>Chlorobiales</taxon>
        <taxon>Chlorobiaceae</taxon>
        <taxon>Chlorobium/Pelodictyon group</taxon>
        <taxon>Chlorobium</taxon>
    </lineage>
</organism>
<sequence>MTAIDIKKTLAIEVEKLSVDALQEVLDFVQFLKIKQWRNREQVSFSQQRIADDLHAFDINSVVHLEEEFADYKKEFPYE</sequence>